<comment type="caution">
    <text evidence="7">The sequence shown here is derived from an EMBL/GenBank/DDBJ whole genome shotgun (WGS) entry which is preliminary data.</text>
</comment>
<name>A0A2L2XG57_9FIRM</name>
<keyword evidence="3 6" id="KW-0479">Metal-binding</keyword>
<protein>
    <recommendedName>
        <fullName evidence="2">carbonic anhydrase</fullName>
        <ecNumber evidence="2">4.2.1.1</ecNumber>
    </recommendedName>
</protein>
<keyword evidence="8" id="KW-1185">Reference proteome</keyword>
<dbReference type="SUPFAM" id="SSF53056">
    <property type="entry name" value="beta-carbonic anhydrase, cab"/>
    <property type="match status" value="1"/>
</dbReference>
<dbReference type="GO" id="GO:0008270">
    <property type="term" value="F:zinc ion binding"/>
    <property type="evidence" value="ECO:0007669"/>
    <property type="project" value="InterPro"/>
</dbReference>
<dbReference type="OrthoDB" id="9792260at2"/>
<feature type="binding site" evidence="6">
    <location>
        <position position="96"/>
    </location>
    <ligand>
        <name>Zn(2+)</name>
        <dbReference type="ChEBI" id="CHEBI:29105"/>
    </ligand>
</feature>
<evidence type="ECO:0000313" key="7">
    <source>
        <dbReference type="EMBL" id="GBF34703.1"/>
    </source>
</evidence>
<dbReference type="SMART" id="SM00947">
    <property type="entry name" value="Pro_CA"/>
    <property type="match status" value="1"/>
</dbReference>
<evidence type="ECO:0000256" key="3">
    <source>
        <dbReference type="ARBA" id="ARBA00022723"/>
    </source>
</evidence>
<dbReference type="Proteomes" id="UP000239549">
    <property type="component" value="Unassembled WGS sequence"/>
</dbReference>
<dbReference type="InterPro" id="IPR001765">
    <property type="entry name" value="Carbonic_anhydrase"/>
</dbReference>
<dbReference type="EC" id="4.2.1.1" evidence="2"/>
<organism evidence="7 8">
    <name type="scientific">Desulfocucumis palustris</name>
    <dbReference type="NCBI Taxonomy" id="1898651"/>
    <lineage>
        <taxon>Bacteria</taxon>
        <taxon>Bacillati</taxon>
        <taxon>Bacillota</taxon>
        <taxon>Clostridia</taxon>
        <taxon>Eubacteriales</taxon>
        <taxon>Desulfocucumaceae</taxon>
        <taxon>Desulfocucumis</taxon>
    </lineage>
</organism>
<dbReference type="InterPro" id="IPR036874">
    <property type="entry name" value="Carbonic_anhydrase_sf"/>
</dbReference>
<comment type="similarity">
    <text evidence="1">Belongs to the beta-class carbonic anhydrase family.</text>
</comment>
<dbReference type="GO" id="GO:0004089">
    <property type="term" value="F:carbonate dehydratase activity"/>
    <property type="evidence" value="ECO:0007669"/>
    <property type="project" value="UniProtKB-EC"/>
</dbReference>
<accession>A0A2L2XG57</accession>
<gene>
    <name evidence="7" type="ORF">DCCM_3823</name>
</gene>
<feature type="binding site" evidence="6">
    <location>
        <position position="38"/>
    </location>
    <ligand>
        <name>Zn(2+)</name>
        <dbReference type="ChEBI" id="CHEBI:29105"/>
    </ligand>
</feature>
<evidence type="ECO:0000256" key="4">
    <source>
        <dbReference type="ARBA" id="ARBA00022833"/>
    </source>
</evidence>
<dbReference type="PANTHER" id="PTHR43175">
    <property type="entry name" value="CARBONIC ANHYDRASE"/>
    <property type="match status" value="1"/>
</dbReference>
<keyword evidence="4 6" id="KW-0862">Zinc</keyword>
<feature type="binding site" evidence="6">
    <location>
        <position position="40"/>
    </location>
    <ligand>
        <name>Zn(2+)</name>
        <dbReference type="ChEBI" id="CHEBI:29105"/>
    </ligand>
</feature>
<feature type="binding site" evidence="6">
    <location>
        <position position="99"/>
    </location>
    <ligand>
        <name>Zn(2+)</name>
        <dbReference type="ChEBI" id="CHEBI:29105"/>
    </ligand>
</feature>
<evidence type="ECO:0000313" key="8">
    <source>
        <dbReference type="Proteomes" id="UP000239549"/>
    </source>
</evidence>
<dbReference type="Gene3D" id="3.40.1050.10">
    <property type="entry name" value="Carbonic anhydrase"/>
    <property type="match status" value="1"/>
</dbReference>
<evidence type="ECO:0000256" key="2">
    <source>
        <dbReference type="ARBA" id="ARBA00012925"/>
    </source>
</evidence>
<dbReference type="AlphaFoldDB" id="A0A2L2XG57"/>
<dbReference type="Pfam" id="PF00484">
    <property type="entry name" value="Pro_CA"/>
    <property type="match status" value="1"/>
</dbReference>
<proteinExistence type="inferred from homology"/>
<reference evidence="8" key="1">
    <citation type="submission" date="2018-02" db="EMBL/GenBank/DDBJ databases">
        <title>Genome sequence of Desulfocucumis palustris strain NAW-5.</title>
        <authorList>
            <person name="Watanabe M."/>
            <person name="Kojima H."/>
            <person name="Fukui M."/>
        </authorList>
    </citation>
    <scope>NUCLEOTIDE SEQUENCE [LARGE SCALE GENOMIC DNA]</scope>
    <source>
        <strain evidence="8">NAW-5</strain>
    </source>
</reference>
<evidence type="ECO:0000256" key="5">
    <source>
        <dbReference type="ARBA" id="ARBA00048348"/>
    </source>
</evidence>
<sequence length="187" mass="20750">MSLLEEILNHNRKFVEQKEYEKFQTTKFPDKKMVILTCMDTRLTELLPKAMNLKNGDAKIIKNAGELVSHPMGSIMRSILVAIYELGAEEVYVVGHSDCGMAHINPEKTLKRIVDRGISKQIISALEYAGFNLNNWLQGFNNIYESVQNSVDVIKNHPLMPGGILVHGLVINPGTGGLEVVVDGSMA</sequence>
<dbReference type="EMBL" id="BFAV01000150">
    <property type="protein sequence ID" value="GBF34703.1"/>
    <property type="molecule type" value="Genomic_DNA"/>
</dbReference>
<comment type="cofactor">
    <cofactor evidence="6">
        <name>Zn(2+)</name>
        <dbReference type="ChEBI" id="CHEBI:29105"/>
    </cofactor>
    <text evidence="6">Binds 1 zinc ion per subunit.</text>
</comment>
<dbReference type="RefSeq" id="WP_104372896.1">
    <property type="nucleotide sequence ID" value="NZ_BFAV01000150.1"/>
</dbReference>
<dbReference type="CDD" id="cd03379">
    <property type="entry name" value="beta_CA_cladeD"/>
    <property type="match status" value="1"/>
</dbReference>
<dbReference type="PANTHER" id="PTHR43175:SF3">
    <property type="entry name" value="CARBON DISULFIDE HYDROLASE"/>
    <property type="match status" value="1"/>
</dbReference>
<evidence type="ECO:0000256" key="1">
    <source>
        <dbReference type="ARBA" id="ARBA00006217"/>
    </source>
</evidence>
<comment type="catalytic activity">
    <reaction evidence="5">
        <text>hydrogencarbonate + H(+) = CO2 + H2O</text>
        <dbReference type="Rhea" id="RHEA:10748"/>
        <dbReference type="ChEBI" id="CHEBI:15377"/>
        <dbReference type="ChEBI" id="CHEBI:15378"/>
        <dbReference type="ChEBI" id="CHEBI:16526"/>
        <dbReference type="ChEBI" id="CHEBI:17544"/>
        <dbReference type="EC" id="4.2.1.1"/>
    </reaction>
</comment>
<evidence type="ECO:0000256" key="6">
    <source>
        <dbReference type="PIRSR" id="PIRSR601765-1"/>
    </source>
</evidence>